<keyword evidence="10" id="KW-1185">Reference proteome</keyword>
<feature type="transmembrane region" description="Helical" evidence="8">
    <location>
        <begin position="81"/>
        <end position="114"/>
    </location>
</feature>
<dbReference type="PANTHER" id="PTHR30269">
    <property type="entry name" value="TRANSMEMBRANE PROTEIN YFCA"/>
    <property type="match status" value="1"/>
</dbReference>
<keyword evidence="5 8" id="KW-0812">Transmembrane</keyword>
<keyword evidence="6 8" id="KW-1133">Transmembrane helix</keyword>
<evidence type="ECO:0000313" key="10">
    <source>
        <dbReference type="Proteomes" id="UP000829069"/>
    </source>
</evidence>
<dbReference type="InterPro" id="IPR052017">
    <property type="entry name" value="TSUP"/>
</dbReference>
<evidence type="ECO:0000256" key="8">
    <source>
        <dbReference type="RuleBase" id="RU363041"/>
    </source>
</evidence>
<feature type="transmembrane region" description="Helical" evidence="8">
    <location>
        <begin position="41"/>
        <end position="60"/>
    </location>
</feature>
<evidence type="ECO:0000313" key="9">
    <source>
        <dbReference type="EMBL" id="UNK46303.1"/>
    </source>
</evidence>
<dbReference type="Proteomes" id="UP000829069">
    <property type="component" value="Chromosome"/>
</dbReference>
<organism evidence="9 10">
    <name type="scientific">Arthrobacter sulfonylureivorans</name>
    <dbReference type="NCBI Taxonomy" id="2486855"/>
    <lineage>
        <taxon>Bacteria</taxon>
        <taxon>Bacillati</taxon>
        <taxon>Actinomycetota</taxon>
        <taxon>Actinomycetes</taxon>
        <taxon>Micrococcales</taxon>
        <taxon>Micrococcaceae</taxon>
        <taxon>Arthrobacter</taxon>
    </lineage>
</organism>
<feature type="transmembrane region" description="Helical" evidence="8">
    <location>
        <begin position="188"/>
        <end position="207"/>
    </location>
</feature>
<reference evidence="9 10" key="1">
    <citation type="submission" date="2022-03" db="EMBL/GenBank/DDBJ databases">
        <title>Isotopic signatures of nitrous oxide derived from detoxification processes.</title>
        <authorList>
            <person name="Behrendt U."/>
            <person name="Buchen C."/>
            <person name="Well R."/>
            <person name="Ulrich A."/>
            <person name="Rohe L."/>
            <person name="Kolb S."/>
            <person name="Schloter M."/>
            <person name="Horn M.A."/>
            <person name="Augustin J."/>
        </authorList>
    </citation>
    <scope>NUCLEOTIDE SEQUENCE [LARGE SCALE GENOMIC DNA]</scope>
    <source>
        <strain evidence="9 10">S4-C24</strain>
    </source>
</reference>
<dbReference type="InterPro" id="IPR002781">
    <property type="entry name" value="TM_pro_TauE-like"/>
</dbReference>
<evidence type="ECO:0000256" key="7">
    <source>
        <dbReference type="ARBA" id="ARBA00023136"/>
    </source>
</evidence>
<evidence type="ECO:0000256" key="3">
    <source>
        <dbReference type="ARBA" id="ARBA00022448"/>
    </source>
</evidence>
<name>A0ABY3W7L7_9MICC</name>
<evidence type="ECO:0000256" key="6">
    <source>
        <dbReference type="ARBA" id="ARBA00022989"/>
    </source>
</evidence>
<dbReference type="EMBL" id="CP093326">
    <property type="protein sequence ID" value="UNK46303.1"/>
    <property type="molecule type" value="Genomic_DNA"/>
</dbReference>
<evidence type="ECO:0000256" key="4">
    <source>
        <dbReference type="ARBA" id="ARBA00022475"/>
    </source>
</evidence>
<comment type="subcellular location">
    <subcellularLocation>
        <location evidence="1 8">Cell membrane</location>
        <topology evidence="1 8">Multi-pass membrane protein</topology>
    </subcellularLocation>
</comment>
<protein>
    <recommendedName>
        <fullName evidence="8">Probable membrane transporter protein</fullName>
    </recommendedName>
</protein>
<evidence type="ECO:0000256" key="1">
    <source>
        <dbReference type="ARBA" id="ARBA00004651"/>
    </source>
</evidence>
<feature type="transmembrane region" description="Helical" evidence="8">
    <location>
        <begin position="219"/>
        <end position="238"/>
    </location>
</feature>
<accession>A0ABY3W7L7</accession>
<evidence type="ECO:0000256" key="2">
    <source>
        <dbReference type="ARBA" id="ARBA00009142"/>
    </source>
</evidence>
<proteinExistence type="inferred from homology"/>
<feature type="transmembrane region" description="Helical" evidence="8">
    <location>
        <begin position="162"/>
        <end position="182"/>
    </location>
</feature>
<dbReference type="PANTHER" id="PTHR30269:SF37">
    <property type="entry name" value="MEMBRANE TRANSPORTER PROTEIN"/>
    <property type="match status" value="1"/>
</dbReference>
<keyword evidence="7 8" id="KW-0472">Membrane</keyword>
<keyword evidence="4 8" id="KW-1003">Cell membrane</keyword>
<keyword evidence="3" id="KW-0813">Transport</keyword>
<sequence>MNPADYLILAVAVCAATALQGSIGFGAGLVAAPVIALVAPELLPALVVMLACLVTLLVTVRERAHLDLKGAGWALAGRIPGSVLGAWLAVAMSTAALSWLVAGCVLAGVGSAFLGWRPVPNRTNLVAAGGLSGVMGTATAIGGAPMALVWQGQPPARLRGTMSAFFLVGSVVSVSLLAAAGAVTSGTVAAFLWLAPVVLVGFLVSRWLNRFLDARRLRLVALIASAGGAVLLIIRLVFGG</sequence>
<evidence type="ECO:0000256" key="5">
    <source>
        <dbReference type="ARBA" id="ARBA00022692"/>
    </source>
</evidence>
<feature type="transmembrane region" description="Helical" evidence="8">
    <location>
        <begin position="126"/>
        <end position="150"/>
    </location>
</feature>
<dbReference type="Pfam" id="PF01925">
    <property type="entry name" value="TauE"/>
    <property type="match status" value="1"/>
</dbReference>
<gene>
    <name evidence="9" type="ORF">MNQ99_02745</name>
</gene>
<dbReference type="RefSeq" id="WP_241914351.1">
    <property type="nucleotide sequence ID" value="NZ_CP093326.1"/>
</dbReference>
<comment type="similarity">
    <text evidence="2 8">Belongs to the 4-toluene sulfonate uptake permease (TSUP) (TC 2.A.102) family.</text>
</comment>